<dbReference type="InterPro" id="IPR002110">
    <property type="entry name" value="Ankyrin_rpt"/>
</dbReference>
<dbReference type="SMART" id="SM00248">
    <property type="entry name" value="ANK"/>
    <property type="match status" value="5"/>
</dbReference>
<evidence type="ECO:0000259" key="5">
    <source>
        <dbReference type="Pfam" id="PF24883"/>
    </source>
</evidence>
<accession>A0ABR2UMS3</accession>
<sequence>MPRLPHIPRVDNDAEVQNILSDQFCLLPNERINGASSERPSPYGVHERGALETVDSVILFGSEVLQCYWENESAGRYAAEINLEHHGIIPFALDGRLLTYLPYIKHSDVHLKIDVVSDKPSFIHRIYFRLLKRIYTKAHFVIEDDESCYTASKVRLGQEGGTITRETLSNIVFEKTSEARANIMHRLDIGVRDALKLQEFDKRVNDDHRLFQDWQHREDAALLWVFGEPGCGKSVLARYLVDDILPAPGSTVCYFFFFKDGSPDQSTPVNAIRCLLQQIFVLNPASLSVAMISKFEKSESIYNSREELWDIFKEVTRSTSKKPIICVLDALDECEEDGRSWLVKKVEAIFNDKSTSSSFRLLLTSRPAVDLDRFVRDWQSRSFITHLNGFGYGEAAKISTEVQHVIAKGVEILCRKLQLRQHDEKDLLEILTKFENRTYLWVTLVFQVLNKGPPEPEPEEWIEEMLNGPSGLLIIDRDFRIHLAHLTVREFLVQTSPSSLPSPSQNKSVWQESFRIEESQRIPAEVCLSILDQDYSEGLAMKGYAVENWVSHFRKSHTNDIRMKTRTRVVCPTSPTTALMVASPLGLKVVVDLLLSEERPDLHSKDNWHQPTAFGWACRNGCKDVVESFFLYIANFSESPDVNDTLKDNILEIRDGYGRTPLNHATSRNHLAVVRLLLSQGASPNSWDKSARNGLLLRYEADVDSQDEQGLRLLHIAARLSDVDAVGVLLKHGATIDAQNKNGRTPLHIILGSEDPKARVTKMLLGNKALVNVQDNSGRTPLRIALETEKPNVYVIEALISHDALVDAQNTLGRAPLGIAVEENAEHVLSMPSPKALVDTGDEDGQIQRHSEAGSFADKFSMLVSRGDFGRMEKSEKLRMTVKLAPLSSSSLPLDRARWELWFYEARLRYPNSAADYMKHYQLRYMEYHRNWRAVI</sequence>
<dbReference type="PROSITE" id="PS50297">
    <property type="entry name" value="ANK_REP_REGION"/>
    <property type="match status" value="3"/>
</dbReference>
<evidence type="ECO:0000256" key="1">
    <source>
        <dbReference type="ARBA" id="ARBA00022737"/>
    </source>
</evidence>
<feature type="domain" description="DUF7069" evidence="4">
    <location>
        <begin position="398"/>
        <end position="452"/>
    </location>
</feature>
<feature type="repeat" description="ANK" evidence="3">
    <location>
        <begin position="657"/>
        <end position="689"/>
    </location>
</feature>
<name>A0ABR2UMS3_9PEZI</name>
<organism evidence="6 7">
    <name type="scientific">Seiridium unicorne</name>
    <dbReference type="NCBI Taxonomy" id="138068"/>
    <lineage>
        <taxon>Eukaryota</taxon>
        <taxon>Fungi</taxon>
        <taxon>Dikarya</taxon>
        <taxon>Ascomycota</taxon>
        <taxon>Pezizomycotina</taxon>
        <taxon>Sordariomycetes</taxon>
        <taxon>Xylariomycetidae</taxon>
        <taxon>Amphisphaeriales</taxon>
        <taxon>Sporocadaceae</taxon>
        <taxon>Seiridium</taxon>
    </lineage>
</organism>
<feature type="repeat" description="ANK" evidence="3">
    <location>
        <begin position="742"/>
        <end position="776"/>
    </location>
</feature>
<dbReference type="InterPro" id="IPR055497">
    <property type="entry name" value="DUF7069"/>
</dbReference>
<protein>
    <submittedName>
        <fullName evidence="6">NACHT domain-containing protein</fullName>
    </submittedName>
</protein>
<keyword evidence="7" id="KW-1185">Reference proteome</keyword>
<dbReference type="Pfam" id="PF23239">
    <property type="entry name" value="DUF7069"/>
    <property type="match status" value="1"/>
</dbReference>
<reference evidence="6 7" key="1">
    <citation type="journal article" date="2024" name="J. Plant Pathol.">
        <title>Sequence and assembly of the genome of Seiridium unicorne, isolate CBS 538.82, causal agent of cypress canker disease.</title>
        <authorList>
            <person name="Scali E."/>
            <person name="Rocca G.D."/>
            <person name="Danti R."/>
            <person name="Garbelotto M."/>
            <person name="Barberini S."/>
            <person name="Baroncelli R."/>
            <person name="Emiliani G."/>
        </authorList>
    </citation>
    <scope>NUCLEOTIDE SEQUENCE [LARGE SCALE GENOMIC DNA]</scope>
    <source>
        <strain evidence="6 7">BM-138-508</strain>
    </source>
</reference>
<dbReference type="PANTHER" id="PTHR24189">
    <property type="entry name" value="MYOTROPHIN"/>
    <property type="match status" value="1"/>
</dbReference>
<feature type="domain" description="Nephrocystin 3-like N-terminal" evidence="5">
    <location>
        <begin position="208"/>
        <end position="366"/>
    </location>
</feature>
<dbReference type="InterPro" id="IPR056884">
    <property type="entry name" value="NPHP3-like_N"/>
</dbReference>
<gene>
    <name evidence="6" type="ORF">SUNI508_10068</name>
</gene>
<evidence type="ECO:0000256" key="3">
    <source>
        <dbReference type="PROSITE-ProRule" id="PRU00023"/>
    </source>
</evidence>
<comment type="caution">
    <text evidence="6">The sequence shown here is derived from an EMBL/GenBank/DDBJ whole genome shotgun (WGS) entry which is preliminary data.</text>
</comment>
<evidence type="ECO:0000256" key="2">
    <source>
        <dbReference type="ARBA" id="ARBA00023043"/>
    </source>
</evidence>
<dbReference type="PROSITE" id="PS50088">
    <property type="entry name" value="ANK_REPEAT"/>
    <property type="match status" value="4"/>
</dbReference>
<dbReference type="InterPro" id="IPR027417">
    <property type="entry name" value="P-loop_NTPase"/>
</dbReference>
<evidence type="ECO:0000313" key="6">
    <source>
        <dbReference type="EMBL" id="KAK9415939.1"/>
    </source>
</evidence>
<dbReference type="Gene3D" id="1.25.40.20">
    <property type="entry name" value="Ankyrin repeat-containing domain"/>
    <property type="match status" value="2"/>
</dbReference>
<dbReference type="Pfam" id="PF12796">
    <property type="entry name" value="Ank_2"/>
    <property type="match status" value="2"/>
</dbReference>
<feature type="repeat" description="ANK" evidence="3">
    <location>
        <begin position="709"/>
        <end position="741"/>
    </location>
</feature>
<dbReference type="InterPro" id="IPR050745">
    <property type="entry name" value="Multifunctional_regulatory"/>
</dbReference>
<keyword evidence="2 3" id="KW-0040">ANK repeat</keyword>
<evidence type="ECO:0000259" key="4">
    <source>
        <dbReference type="Pfam" id="PF23239"/>
    </source>
</evidence>
<dbReference type="Gene3D" id="3.40.50.300">
    <property type="entry name" value="P-loop containing nucleotide triphosphate hydrolases"/>
    <property type="match status" value="1"/>
</dbReference>
<proteinExistence type="predicted"/>
<dbReference type="Pfam" id="PF24883">
    <property type="entry name" value="NPHP3_N"/>
    <property type="match status" value="1"/>
</dbReference>
<feature type="repeat" description="ANK" evidence="3">
    <location>
        <begin position="777"/>
        <end position="811"/>
    </location>
</feature>
<dbReference type="SUPFAM" id="SSF48403">
    <property type="entry name" value="Ankyrin repeat"/>
    <property type="match status" value="1"/>
</dbReference>
<dbReference type="InterPro" id="IPR036770">
    <property type="entry name" value="Ankyrin_rpt-contain_sf"/>
</dbReference>
<dbReference type="SUPFAM" id="SSF52540">
    <property type="entry name" value="P-loop containing nucleoside triphosphate hydrolases"/>
    <property type="match status" value="1"/>
</dbReference>
<evidence type="ECO:0000313" key="7">
    <source>
        <dbReference type="Proteomes" id="UP001408356"/>
    </source>
</evidence>
<dbReference type="Proteomes" id="UP001408356">
    <property type="component" value="Unassembled WGS sequence"/>
</dbReference>
<dbReference type="PANTHER" id="PTHR24189:SF50">
    <property type="entry name" value="ANKYRIN REPEAT AND SOCS BOX PROTEIN 2"/>
    <property type="match status" value="1"/>
</dbReference>
<keyword evidence="1" id="KW-0677">Repeat</keyword>
<dbReference type="EMBL" id="JARVKF010000411">
    <property type="protein sequence ID" value="KAK9415939.1"/>
    <property type="molecule type" value="Genomic_DNA"/>
</dbReference>